<feature type="transmembrane region" description="Helical" evidence="1">
    <location>
        <begin position="48"/>
        <end position="70"/>
    </location>
</feature>
<comment type="caution">
    <text evidence="2">The sequence shown here is derived from an EMBL/GenBank/DDBJ whole genome shotgun (WGS) entry which is preliminary data.</text>
</comment>
<evidence type="ECO:0000256" key="1">
    <source>
        <dbReference type="SAM" id="Phobius"/>
    </source>
</evidence>
<dbReference type="RefSeq" id="WP_204680437.1">
    <property type="nucleotide sequence ID" value="NZ_BSNR01000005.1"/>
</dbReference>
<dbReference type="Proteomes" id="UP001430149">
    <property type="component" value="Unassembled WGS sequence"/>
</dbReference>
<proteinExistence type="predicted"/>
<evidence type="ECO:0000313" key="3">
    <source>
        <dbReference type="Proteomes" id="UP001430149"/>
    </source>
</evidence>
<evidence type="ECO:0000313" key="2">
    <source>
        <dbReference type="EMBL" id="MBM7124907.1"/>
    </source>
</evidence>
<keyword evidence="3" id="KW-1185">Reference proteome</keyword>
<sequence>MLVVTGLGLTVMAQIIASALCFGLNPMKGVASLVVPGYLLVGIKQTPYYLRVIGLWACGITAIVAGTIALS</sequence>
<protein>
    <submittedName>
        <fullName evidence="2">Uncharacterized protein</fullName>
    </submittedName>
</protein>
<gene>
    <name evidence="2" type="ORF">ISP19_05890</name>
</gene>
<keyword evidence="1" id="KW-0812">Transmembrane</keyword>
<dbReference type="EMBL" id="JADIKE010000030">
    <property type="protein sequence ID" value="MBM7124907.1"/>
    <property type="molecule type" value="Genomic_DNA"/>
</dbReference>
<organism evidence="2 3">
    <name type="scientific">Dyella flava</name>
    <dbReference type="NCBI Taxonomy" id="1920170"/>
    <lineage>
        <taxon>Bacteria</taxon>
        <taxon>Pseudomonadati</taxon>
        <taxon>Pseudomonadota</taxon>
        <taxon>Gammaproteobacteria</taxon>
        <taxon>Lysobacterales</taxon>
        <taxon>Rhodanobacteraceae</taxon>
        <taxon>Dyella</taxon>
    </lineage>
</organism>
<reference evidence="2" key="1">
    <citation type="submission" date="2020-10" db="EMBL/GenBank/DDBJ databases">
        <title>Phylogeny of dyella-like bacteria.</title>
        <authorList>
            <person name="Fu J."/>
        </authorList>
    </citation>
    <scope>NUCLEOTIDE SEQUENCE</scope>
    <source>
        <strain evidence="2">DHOC52</strain>
    </source>
</reference>
<accession>A0ABS2K0Z8</accession>
<keyword evidence="1" id="KW-0472">Membrane</keyword>
<name>A0ABS2K0Z8_9GAMM</name>
<keyword evidence="1" id="KW-1133">Transmembrane helix</keyword>